<dbReference type="PROSITE" id="PS00216">
    <property type="entry name" value="SUGAR_TRANSPORT_1"/>
    <property type="match status" value="1"/>
</dbReference>
<evidence type="ECO:0000256" key="2">
    <source>
        <dbReference type="ARBA" id="ARBA00022692"/>
    </source>
</evidence>
<dbReference type="InterPro" id="IPR020846">
    <property type="entry name" value="MFS_dom"/>
</dbReference>
<dbReference type="AlphaFoldDB" id="A0ABD1EKM4"/>
<dbReference type="Gene3D" id="1.20.1250.20">
    <property type="entry name" value="MFS general substrate transporter like domains"/>
    <property type="match status" value="1"/>
</dbReference>
<accession>A0ABD1EKM4</accession>
<evidence type="ECO:0000313" key="8">
    <source>
        <dbReference type="Proteomes" id="UP001566132"/>
    </source>
</evidence>
<feature type="transmembrane region" description="Helical" evidence="5">
    <location>
        <begin position="293"/>
        <end position="313"/>
    </location>
</feature>
<dbReference type="PROSITE" id="PS50850">
    <property type="entry name" value="MFS"/>
    <property type="match status" value="1"/>
</dbReference>
<dbReference type="InterPro" id="IPR005829">
    <property type="entry name" value="Sugar_transporter_CS"/>
</dbReference>
<evidence type="ECO:0000313" key="7">
    <source>
        <dbReference type="EMBL" id="KAL1497054.1"/>
    </source>
</evidence>
<keyword evidence="2 5" id="KW-0812">Transmembrane</keyword>
<dbReference type="GO" id="GO:0016020">
    <property type="term" value="C:membrane"/>
    <property type="evidence" value="ECO:0007669"/>
    <property type="project" value="UniProtKB-SubCell"/>
</dbReference>
<evidence type="ECO:0000256" key="5">
    <source>
        <dbReference type="SAM" id="Phobius"/>
    </source>
</evidence>
<name>A0ABD1EKM4_HYPHA</name>
<feature type="transmembrane region" description="Helical" evidence="5">
    <location>
        <begin position="416"/>
        <end position="438"/>
    </location>
</feature>
<feature type="transmembrane region" description="Helical" evidence="5">
    <location>
        <begin position="12"/>
        <end position="31"/>
    </location>
</feature>
<keyword evidence="4 5" id="KW-0472">Membrane</keyword>
<comment type="caution">
    <text evidence="7">The sequence shown here is derived from an EMBL/GenBank/DDBJ whole genome shotgun (WGS) entry which is preliminary data.</text>
</comment>
<protein>
    <recommendedName>
        <fullName evidence="6">Major facilitator superfamily (MFS) profile domain-containing protein</fullName>
    </recommendedName>
</protein>
<dbReference type="InterPro" id="IPR011701">
    <property type="entry name" value="MFS"/>
</dbReference>
<feature type="transmembrane region" description="Helical" evidence="5">
    <location>
        <begin position="167"/>
        <end position="189"/>
    </location>
</feature>
<evidence type="ECO:0000259" key="6">
    <source>
        <dbReference type="PROSITE" id="PS50850"/>
    </source>
</evidence>
<gene>
    <name evidence="7" type="ORF">ABEB36_008081</name>
</gene>
<dbReference type="Pfam" id="PF07690">
    <property type="entry name" value="MFS_1"/>
    <property type="match status" value="1"/>
</dbReference>
<feature type="transmembrane region" description="Helical" evidence="5">
    <location>
        <begin position="101"/>
        <end position="122"/>
    </location>
</feature>
<feature type="transmembrane region" description="Helical" evidence="5">
    <location>
        <begin position="195"/>
        <end position="216"/>
    </location>
</feature>
<feature type="transmembrane region" description="Helical" evidence="5">
    <location>
        <begin position="257"/>
        <end position="281"/>
    </location>
</feature>
<evidence type="ECO:0000256" key="4">
    <source>
        <dbReference type="ARBA" id="ARBA00023136"/>
    </source>
</evidence>
<reference evidence="7 8" key="1">
    <citation type="submission" date="2024-05" db="EMBL/GenBank/DDBJ databases">
        <title>Genetic variation in Jamaican populations of the coffee berry borer (Hypothenemus hampei).</title>
        <authorList>
            <person name="Errbii M."/>
            <person name="Myrie A."/>
        </authorList>
    </citation>
    <scope>NUCLEOTIDE SEQUENCE [LARGE SCALE GENOMIC DNA]</scope>
    <source>
        <strain evidence="7">JA-Hopewell-2020-01-JO</strain>
        <tissue evidence="7">Whole body</tissue>
    </source>
</reference>
<feature type="transmembrane region" description="Helical" evidence="5">
    <location>
        <begin position="69"/>
        <end position="89"/>
    </location>
</feature>
<comment type="subcellular location">
    <subcellularLocation>
        <location evidence="1">Membrane</location>
        <topology evidence="1">Multi-pass membrane protein</topology>
    </subcellularLocation>
</comment>
<dbReference type="PANTHER" id="PTHR23507:SF39">
    <property type="entry name" value="GH23453P-RELATED"/>
    <property type="match status" value="1"/>
</dbReference>
<keyword evidence="8" id="KW-1185">Reference proteome</keyword>
<dbReference type="Proteomes" id="UP001566132">
    <property type="component" value="Unassembled WGS sequence"/>
</dbReference>
<organism evidence="7 8">
    <name type="scientific">Hypothenemus hampei</name>
    <name type="common">Coffee berry borer</name>
    <dbReference type="NCBI Taxonomy" id="57062"/>
    <lineage>
        <taxon>Eukaryota</taxon>
        <taxon>Metazoa</taxon>
        <taxon>Ecdysozoa</taxon>
        <taxon>Arthropoda</taxon>
        <taxon>Hexapoda</taxon>
        <taxon>Insecta</taxon>
        <taxon>Pterygota</taxon>
        <taxon>Neoptera</taxon>
        <taxon>Endopterygota</taxon>
        <taxon>Coleoptera</taxon>
        <taxon>Polyphaga</taxon>
        <taxon>Cucujiformia</taxon>
        <taxon>Curculionidae</taxon>
        <taxon>Scolytinae</taxon>
        <taxon>Hypothenemus</taxon>
    </lineage>
</organism>
<evidence type="ECO:0000256" key="3">
    <source>
        <dbReference type="ARBA" id="ARBA00022989"/>
    </source>
</evidence>
<evidence type="ECO:0000256" key="1">
    <source>
        <dbReference type="ARBA" id="ARBA00004141"/>
    </source>
</evidence>
<proteinExistence type="predicted"/>
<dbReference type="InterPro" id="IPR036259">
    <property type="entry name" value="MFS_trans_sf"/>
</dbReference>
<dbReference type="SUPFAM" id="SSF103473">
    <property type="entry name" value="MFS general substrate transporter"/>
    <property type="match status" value="1"/>
</dbReference>
<feature type="transmembrane region" description="Helical" evidence="5">
    <location>
        <begin position="325"/>
        <end position="344"/>
    </location>
</feature>
<keyword evidence="3 5" id="KW-1133">Transmembrane helix</keyword>
<feature type="transmembrane region" description="Helical" evidence="5">
    <location>
        <begin position="383"/>
        <end position="404"/>
    </location>
</feature>
<sequence length="462" mass="51683">MGYKISVEVPVFLVFFGFTLTLNVTNNFLIYRTCYVLLPYNQSECAKLGFVNNNETQHLEQLVEPTATYISLVKNIIESTFGSVLCLFIAPWSDKFGRKPILMLGLLGGCIAMLLCTILAALPYLSPWYLLLTSVPVVLSGGAPSFITILNAYLTDTTTKEERALRLGLFDVAMAIALLLGNSSSSYLLIATNYVTVYCISIVCHVLALIYTIFFIKESLRERDTNQNPISGLFSLSNILEMTKTPFKRRENSKRTILLLLMGSILFKFMTEGSMKLFFYFVREKFQWSLTQYTWFGTINTILGVLGAIIVVYILHTKLKIRESVLIFAGSIFAVCSSIVYGFASTDWPIYLGAVMNLPTSGQDSLIRSYISKLVYEDEIAKILSVFSIGSTIIGLLSSIGYTTMYNHTISTNPGLYNFVTAGITTCFFGMFLLILLVQQRSTNDYTSVESSHEEPEENVCE</sequence>
<feature type="transmembrane region" description="Helical" evidence="5">
    <location>
        <begin position="128"/>
        <end position="155"/>
    </location>
</feature>
<dbReference type="EMBL" id="JBDJPC010000006">
    <property type="protein sequence ID" value="KAL1497054.1"/>
    <property type="molecule type" value="Genomic_DNA"/>
</dbReference>
<dbReference type="PANTHER" id="PTHR23507">
    <property type="entry name" value="ZGC:174356"/>
    <property type="match status" value="1"/>
</dbReference>
<feature type="domain" description="Major facilitator superfamily (MFS) profile" evidence="6">
    <location>
        <begin position="19"/>
        <end position="441"/>
    </location>
</feature>